<protein>
    <submittedName>
        <fullName evidence="2">Uncharacterized protein</fullName>
    </submittedName>
</protein>
<gene>
    <name evidence="2" type="ORF">ONB1V03_LOCUS16602</name>
</gene>
<dbReference type="Proteomes" id="UP000728032">
    <property type="component" value="Unassembled WGS sequence"/>
</dbReference>
<evidence type="ECO:0000256" key="1">
    <source>
        <dbReference type="SAM" id="MobiDB-lite"/>
    </source>
</evidence>
<dbReference type="EMBL" id="OC933849">
    <property type="protein sequence ID" value="CAD7660031.1"/>
    <property type="molecule type" value="Genomic_DNA"/>
</dbReference>
<feature type="region of interest" description="Disordered" evidence="1">
    <location>
        <begin position="27"/>
        <end position="75"/>
    </location>
</feature>
<feature type="compositionally biased region" description="Polar residues" evidence="1">
    <location>
        <begin position="27"/>
        <end position="38"/>
    </location>
</feature>
<name>A0A7R9MGW2_9ACAR</name>
<keyword evidence="3" id="KW-1185">Reference proteome</keyword>
<feature type="compositionally biased region" description="Basic and acidic residues" evidence="1">
    <location>
        <begin position="39"/>
        <end position="49"/>
    </location>
</feature>
<feature type="non-terminal residue" evidence="2">
    <location>
        <position position="1"/>
    </location>
</feature>
<proteinExistence type="predicted"/>
<evidence type="ECO:0000313" key="3">
    <source>
        <dbReference type="Proteomes" id="UP000728032"/>
    </source>
</evidence>
<organism evidence="2">
    <name type="scientific">Oppiella nova</name>
    <dbReference type="NCBI Taxonomy" id="334625"/>
    <lineage>
        <taxon>Eukaryota</taxon>
        <taxon>Metazoa</taxon>
        <taxon>Ecdysozoa</taxon>
        <taxon>Arthropoda</taxon>
        <taxon>Chelicerata</taxon>
        <taxon>Arachnida</taxon>
        <taxon>Acari</taxon>
        <taxon>Acariformes</taxon>
        <taxon>Sarcoptiformes</taxon>
        <taxon>Oribatida</taxon>
        <taxon>Brachypylina</taxon>
        <taxon>Oppioidea</taxon>
        <taxon>Oppiidae</taxon>
        <taxon>Oppiella</taxon>
    </lineage>
</organism>
<sequence length="75" mass="8373">NFHYEFSPQFETLKKFLTLLLSQPLTQNFPYNAEPNGTSERRRRPDSGHPTDNPSAQKGRSGAHEAGRGSGALCR</sequence>
<reference evidence="2" key="1">
    <citation type="submission" date="2020-11" db="EMBL/GenBank/DDBJ databases">
        <authorList>
            <person name="Tran Van P."/>
        </authorList>
    </citation>
    <scope>NUCLEOTIDE SEQUENCE</scope>
</reference>
<accession>A0A7R9MGW2</accession>
<evidence type="ECO:0000313" key="2">
    <source>
        <dbReference type="EMBL" id="CAD7660031.1"/>
    </source>
</evidence>
<dbReference type="AlphaFoldDB" id="A0A7R9MGW2"/>
<dbReference type="EMBL" id="CAJPVJ010019024">
    <property type="protein sequence ID" value="CAG2177169.1"/>
    <property type="molecule type" value="Genomic_DNA"/>
</dbReference>